<evidence type="ECO:0000313" key="4">
    <source>
        <dbReference type="EMBL" id="MFC4871350.1"/>
    </source>
</evidence>
<dbReference type="Proteomes" id="UP001595818">
    <property type="component" value="Unassembled WGS sequence"/>
</dbReference>
<dbReference type="Gene3D" id="2.160.10.10">
    <property type="entry name" value="Hexapeptide repeat proteins"/>
    <property type="match status" value="1"/>
</dbReference>
<dbReference type="Gene3D" id="1.10.3130.10">
    <property type="entry name" value="serine acetyltransferase, domain 1"/>
    <property type="match status" value="1"/>
</dbReference>
<dbReference type="InterPro" id="IPR011004">
    <property type="entry name" value="Trimer_LpxA-like_sf"/>
</dbReference>
<protein>
    <submittedName>
        <fullName evidence="4">Serine O-acetyltransferase EpsC</fullName>
    </submittedName>
</protein>
<dbReference type="EMBL" id="JBHSJJ010000003">
    <property type="protein sequence ID" value="MFC4871350.1"/>
    <property type="molecule type" value="Genomic_DNA"/>
</dbReference>
<dbReference type="CDD" id="cd03354">
    <property type="entry name" value="LbH_SAT"/>
    <property type="match status" value="1"/>
</dbReference>
<accession>A0ABV9SY62</accession>
<sequence length="277" mass="30823">MASFIDRLHQAHNSCPECPSPKIIRRFFEDILGVLFPEHTNEILRERGSLEMKLFDLQVQLKKILLNHNNLHGGDGEKLGAAFFEQLEDIYQLLQEDLDAMYAGDPAAKSKTEIIRCYPGFYAVSAYRIAHLLYVLGVSLIPRMITEYAHSKTGVDIHPGATIGRYFCIDHGTGIVIGETTQVGDHVKLYQGVTLGALSVNKEDADKKRHPTIEDHVVIYAGATILGGDTVIGRESVVGGNVWLTKSIPPKSKIYYQTKIYDGSSNLTDFYVLKNDA</sequence>
<dbReference type="InterPro" id="IPR045304">
    <property type="entry name" value="LbH_SAT"/>
</dbReference>
<evidence type="ECO:0000256" key="3">
    <source>
        <dbReference type="ARBA" id="ARBA00023315"/>
    </source>
</evidence>
<dbReference type="InterPro" id="IPR053376">
    <property type="entry name" value="Serine_acetyltransferase"/>
</dbReference>
<organism evidence="4 5">
    <name type="scientific">Negadavirga shengliensis</name>
    <dbReference type="NCBI Taxonomy" id="1389218"/>
    <lineage>
        <taxon>Bacteria</taxon>
        <taxon>Pseudomonadati</taxon>
        <taxon>Bacteroidota</taxon>
        <taxon>Cytophagia</taxon>
        <taxon>Cytophagales</taxon>
        <taxon>Cyclobacteriaceae</taxon>
        <taxon>Negadavirga</taxon>
    </lineage>
</organism>
<keyword evidence="1" id="KW-0028">Amino-acid biosynthesis</keyword>
<keyword evidence="2" id="KW-0808">Transferase</keyword>
<gene>
    <name evidence="4" type="primary">epsC</name>
    <name evidence="4" type="ORF">ACFPFU_06615</name>
</gene>
<reference evidence="5" key="1">
    <citation type="journal article" date="2019" name="Int. J. Syst. Evol. Microbiol.">
        <title>The Global Catalogue of Microorganisms (GCM) 10K type strain sequencing project: providing services to taxonomists for standard genome sequencing and annotation.</title>
        <authorList>
            <consortium name="The Broad Institute Genomics Platform"/>
            <consortium name="The Broad Institute Genome Sequencing Center for Infectious Disease"/>
            <person name="Wu L."/>
            <person name="Ma J."/>
        </authorList>
    </citation>
    <scope>NUCLEOTIDE SEQUENCE [LARGE SCALE GENOMIC DNA]</scope>
    <source>
        <strain evidence="5">CGMCC 4.7466</strain>
    </source>
</reference>
<dbReference type="NCBIfam" id="NF041874">
    <property type="entry name" value="EPS_EpsC"/>
    <property type="match status" value="1"/>
</dbReference>
<dbReference type="SUPFAM" id="SSF51161">
    <property type="entry name" value="Trimeric LpxA-like enzymes"/>
    <property type="match status" value="1"/>
</dbReference>
<dbReference type="RefSeq" id="WP_377062728.1">
    <property type="nucleotide sequence ID" value="NZ_JBHSJJ010000003.1"/>
</dbReference>
<dbReference type="InterPro" id="IPR042122">
    <property type="entry name" value="Ser_AcTrfase_N_sf"/>
</dbReference>
<proteinExistence type="predicted"/>
<dbReference type="PANTHER" id="PTHR42811">
    <property type="entry name" value="SERINE ACETYLTRANSFERASE"/>
    <property type="match status" value="1"/>
</dbReference>
<name>A0ABV9SY62_9BACT</name>
<evidence type="ECO:0000313" key="5">
    <source>
        <dbReference type="Proteomes" id="UP001595818"/>
    </source>
</evidence>
<comment type="caution">
    <text evidence="4">The sequence shown here is derived from an EMBL/GenBank/DDBJ whole genome shotgun (WGS) entry which is preliminary data.</text>
</comment>
<keyword evidence="3" id="KW-0012">Acyltransferase</keyword>
<evidence type="ECO:0000256" key="2">
    <source>
        <dbReference type="ARBA" id="ARBA00022679"/>
    </source>
</evidence>
<keyword evidence="5" id="KW-1185">Reference proteome</keyword>
<evidence type="ECO:0000256" key="1">
    <source>
        <dbReference type="ARBA" id="ARBA00022605"/>
    </source>
</evidence>